<evidence type="ECO:0000259" key="2">
    <source>
        <dbReference type="Pfam" id="PF00975"/>
    </source>
</evidence>
<accession>A0A499V5Z2</accession>
<dbReference type="PANTHER" id="PTHR11487:SF0">
    <property type="entry name" value="S-ACYL FATTY ACID SYNTHASE THIOESTERASE, MEDIUM CHAIN"/>
    <property type="match status" value="1"/>
</dbReference>
<proteinExistence type="inferred from homology"/>
<gene>
    <name evidence="3" type="ORF">SSPO_064440</name>
</gene>
<comment type="similarity">
    <text evidence="1">Belongs to the thioesterase family.</text>
</comment>
<dbReference type="AlphaFoldDB" id="A0A499V5Z2"/>
<evidence type="ECO:0000313" key="4">
    <source>
        <dbReference type="Proteomes" id="UP000463951"/>
    </source>
</evidence>
<feature type="domain" description="Thioesterase" evidence="2">
    <location>
        <begin position="46"/>
        <end position="149"/>
    </location>
</feature>
<name>A0A499V5Z2_9ACTN</name>
<dbReference type="InterPro" id="IPR012223">
    <property type="entry name" value="TEII"/>
</dbReference>
<dbReference type="GO" id="GO:0008610">
    <property type="term" value="P:lipid biosynthetic process"/>
    <property type="evidence" value="ECO:0007669"/>
    <property type="project" value="TreeGrafter"/>
</dbReference>
<protein>
    <recommendedName>
        <fullName evidence="2">Thioesterase domain-containing protein</fullName>
    </recommendedName>
</protein>
<dbReference type="InterPro" id="IPR029058">
    <property type="entry name" value="AB_hydrolase_fold"/>
</dbReference>
<evidence type="ECO:0000313" key="3">
    <source>
        <dbReference type="EMBL" id="BBJ43726.1"/>
    </source>
</evidence>
<sequence length="237" mass="26370">MVDAPHHRTRARPLSAIAGMYSLSQIKPDDVGLIRILQTETPSSFRLICFPESAHSTAYYLSLSELLLPTVEVLAIQYPLYVGIDDDERLTDSADLADRIFGALGEWMDRPLAFFGHRAGADLAYRVAERLERETGTALLTLFVSGRTAHWGMSLGPPELGCRIVALAGEGDPKTPLRGVRAWRRRTSGRFDLEVFPGARYYLDSSRREVVNLVHDQLLSHVAVDAEWETGFEDQGA</sequence>
<dbReference type="InterPro" id="IPR001031">
    <property type="entry name" value="Thioesterase"/>
</dbReference>
<dbReference type="PANTHER" id="PTHR11487">
    <property type="entry name" value="THIOESTERASE"/>
    <property type="match status" value="1"/>
</dbReference>
<organism evidence="3 4">
    <name type="scientific">Streptomyces antimycoticus</name>
    <dbReference type="NCBI Taxonomy" id="68175"/>
    <lineage>
        <taxon>Bacteria</taxon>
        <taxon>Bacillati</taxon>
        <taxon>Actinomycetota</taxon>
        <taxon>Actinomycetes</taxon>
        <taxon>Kitasatosporales</taxon>
        <taxon>Streptomycetaceae</taxon>
        <taxon>Streptomyces</taxon>
        <taxon>Streptomyces violaceusniger group</taxon>
    </lineage>
</organism>
<reference evidence="3 4" key="1">
    <citation type="journal article" date="2020" name="Int. J. Syst. Evol. Microbiol.">
        <title>Reclassification of Streptomyces castelarensis and Streptomyces sporoclivatus as later heterotypic synonyms of Streptomyces antimycoticus.</title>
        <authorList>
            <person name="Komaki H."/>
            <person name="Tamura T."/>
        </authorList>
    </citation>
    <scope>NUCLEOTIDE SEQUENCE [LARGE SCALE GENOMIC DNA]</scope>
    <source>
        <strain evidence="3 4">NBRC 100767</strain>
    </source>
</reference>
<dbReference type="Pfam" id="PF00975">
    <property type="entry name" value="Thioesterase"/>
    <property type="match status" value="1"/>
</dbReference>
<dbReference type="Gene3D" id="3.40.50.1820">
    <property type="entry name" value="alpha/beta hydrolase"/>
    <property type="match status" value="2"/>
</dbReference>
<dbReference type="SUPFAM" id="SSF53474">
    <property type="entry name" value="alpha/beta-Hydrolases"/>
    <property type="match status" value="1"/>
</dbReference>
<dbReference type="EMBL" id="AP019620">
    <property type="protein sequence ID" value="BBJ43726.1"/>
    <property type="molecule type" value="Genomic_DNA"/>
</dbReference>
<evidence type="ECO:0000256" key="1">
    <source>
        <dbReference type="ARBA" id="ARBA00007169"/>
    </source>
</evidence>
<dbReference type="Proteomes" id="UP000463951">
    <property type="component" value="Chromosome"/>
</dbReference>